<evidence type="ECO:0000313" key="6">
    <source>
        <dbReference type="EMBL" id="GMH01439.1"/>
    </source>
</evidence>
<evidence type="ECO:0000313" key="7">
    <source>
        <dbReference type="Proteomes" id="UP001279734"/>
    </source>
</evidence>
<dbReference type="GO" id="GO:0006508">
    <property type="term" value="P:proteolysis"/>
    <property type="evidence" value="ECO:0007669"/>
    <property type="project" value="UniProtKB-KW"/>
</dbReference>
<dbReference type="EMBL" id="BSYO01000003">
    <property type="protein sequence ID" value="GMH01439.1"/>
    <property type="molecule type" value="Genomic_DNA"/>
</dbReference>
<keyword evidence="3" id="KW-0378">Hydrolase</keyword>
<sequence length="110" mass="12258">MGFNKEILSRGKYAEFPAAEQRPFRPDEADLFAKSAEYAYKLFRDKATYSRSMPVDKMEDNAQGRVWTGTDCHGLIDAIVLPKWGPANGSEIVADMLARDLEGAIGKDDI</sequence>
<name>A0AAD3XDA3_NEPGR</name>
<gene>
    <name evidence="6" type="ORF">Nepgr_003278</name>
</gene>
<reference evidence="6" key="1">
    <citation type="submission" date="2023-05" db="EMBL/GenBank/DDBJ databases">
        <title>Nepenthes gracilis genome sequencing.</title>
        <authorList>
            <person name="Fukushima K."/>
        </authorList>
    </citation>
    <scope>NUCLEOTIDE SEQUENCE</scope>
    <source>
        <strain evidence="6">SING2019-196</strain>
    </source>
</reference>
<dbReference type="GO" id="GO:0008236">
    <property type="term" value="F:serine-type peptidase activity"/>
    <property type="evidence" value="ECO:0007669"/>
    <property type="project" value="UniProtKB-KW"/>
</dbReference>
<dbReference type="InterPro" id="IPR002142">
    <property type="entry name" value="Peptidase_S49"/>
</dbReference>
<evidence type="ECO:0000256" key="1">
    <source>
        <dbReference type="ARBA" id="ARBA00008683"/>
    </source>
</evidence>
<keyword evidence="4" id="KW-0720">Serine protease</keyword>
<dbReference type="Pfam" id="PF01343">
    <property type="entry name" value="Peptidase_S49"/>
    <property type="match status" value="1"/>
</dbReference>
<dbReference type="PANTHER" id="PTHR33209">
    <property type="entry name" value="PROTEASE 4"/>
    <property type="match status" value="1"/>
</dbReference>
<dbReference type="Gene3D" id="3.90.226.10">
    <property type="entry name" value="2-enoyl-CoA Hydratase, Chain A, domain 1"/>
    <property type="match status" value="1"/>
</dbReference>
<accession>A0AAD3XDA3</accession>
<dbReference type="Proteomes" id="UP001279734">
    <property type="component" value="Unassembled WGS sequence"/>
</dbReference>
<evidence type="ECO:0000256" key="2">
    <source>
        <dbReference type="ARBA" id="ARBA00022670"/>
    </source>
</evidence>
<dbReference type="AlphaFoldDB" id="A0AAD3XDA3"/>
<feature type="domain" description="Peptidase S49" evidence="5">
    <location>
        <begin position="2"/>
        <end position="79"/>
    </location>
</feature>
<keyword evidence="7" id="KW-1185">Reference proteome</keyword>
<comment type="similarity">
    <text evidence="1">Belongs to the peptidase S49 family.</text>
</comment>
<proteinExistence type="inferred from homology"/>
<keyword evidence="2" id="KW-0645">Protease</keyword>
<evidence type="ECO:0000256" key="3">
    <source>
        <dbReference type="ARBA" id="ARBA00022801"/>
    </source>
</evidence>
<dbReference type="PANTHER" id="PTHR33209:SF1">
    <property type="entry name" value="PEPTIDASE S49 DOMAIN-CONTAINING PROTEIN"/>
    <property type="match status" value="1"/>
</dbReference>
<protein>
    <recommendedName>
        <fullName evidence="5">Peptidase S49 domain-containing protein</fullName>
    </recommendedName>
</protein>
<organism evidence="6 7">
    <name type="scientific">Nepenthes gracilis</name>
    <name type="common">Slender pitcher plant</name>
    <dbReference type="NCBI Taxonomy" id="150966"/>
    <lineage>
        <taxon>Eukaryota</taxon>
        <taxon>Viridiplantae</taxon>
        <taxon>Streptophyta</taxon>
        <taxon>Embryophyta</taxon>
        <taxon>Tracheophyta</taxon>
        <taxon>Spermatophyta</taxon>
        <taxon>Magnoliopsida</taxon>
        <taxon>eudicotyledons</taxon>
        <taxon>Gunneridae</taxon>
        <taxon>Pentapetalae</taxon>
        <taxon>Caryophyllales</taxon>
        <taxon>Nepenthaceae</taxon>
        <taxon>Nepenthes</taxon>
    </lineage>
</organism>
<comment type="caution">
    <text evidence="6">The sequence shown here is derived from an EMBL/GenBank/DDBJ whole genome shotgun (WGS) entry which is preliminary data.</text>
</comment>
<evidence type="ECO:0000256" key="4">
    <source>
        <dbReference type="ARBA" id="ARBA00022825"/>
    </source>
</evidence>
<evidence type="ECO:0000259" key="5">
    <source>
        <dbReference type="Pfam" id="PF01343"/>
    </source>
</evidence>